<reference evidence="1" key="1">
    <citation type="submission" date="2020-12" db="EMBL/GenBank/DDBJ databases">
        <title>Leucobacter sp. CAS1, isolated from Chromium sludge.</title>
        <authorList>
            <person name="Xu Z."/>
        </authorList>
    </citation>
    <scope>NUCLEOTIDE SEQUENCE</scope>
    <source>
        <strain evidence="1">CSA1</strain>
    </source>
</reference>
<evidence type="ECO:0000313" key="2">
    <source>
        <dbReference type="Proteomes" id="UP000608530"/>
    </source>
</evidence>
<accession>A0A934Q7E9</accession>
<protein>
    <submittedName>
        <fullName evidence="1">Uncharacterized protein</fullName>
    </submittedName>
</protein>
<comment type="caution">
    <text evidence="1">The sequence shown here is derived from an EMBL/GenBank/DDBJ whole genome shotgun (WGS) entry which is preliminary data.</text>
</comment>
<name>A0A934Q7E9_9MICO</name>
<organism evidence="1 2">
    <name type="scientific">Leucobacter chromiisoli</name>
    <dbReference type="NCBI Taxonomy" id="2796471"/>
    <lineage>
        <taxon>Bacteria</taxon>
        <taxon>Bacillati</taxon>
        <taxon>Actinomycetota</taxon>
        <taxon>Actinomycetes</taxon>
        <taxon>Micrococcales</taxon>
        <taxon>Microbacteriaceae</taxon>
        <taxon>Leucobacter</taxon>
    </lineage>
</organism>
<dbReference type="RefSeq" id="WP_054683731.1">
    <property type="nucleotide sequence ID" value="NZ_JAEHOH010000002.1"/>
</dbReference>
<gene>
    <name evidence="1" type="ORF">JD276_02660</name>
</gene>
<keyword evidence="2" id="KW-1185">Reference proteome</keyword>
<proteinExistence type="predicted"/>
<sequence length="153" mass="16926">MSLSREELVRNMMALDDGLREIGRRFGKHVFLADADPVTFGAGHYVFTPMAGSSPRLAITEQYTGTDWSDDERVPTSWTWESEACLAEPRGRYPWVTFAEGEIASAGYERLIVIAEGWAGAISELAEREATLIVEVTERPEPGRPGAGRTFMA</sequence>
<evidence type="ECO:0000313" key="1">
    <source>
        <dbReference type="EMBL" id="MBK0417937.1"/>
    </source>
</evidence>
<dbReference type="Proteomes" id="UP000608530">
    <property type="component" value="Unassembled WGS sequence"/>
</dbReference>
<dbReference type="AlphaFoldDB" id="A0A934Q7E9"/>
<dbReference type="EMBL" id="JAEHOH010000002">
    <property type="protein sequence ID" value="MBK0417937.1"/>
    <property type="molecule type" value="Genomic_DNA"/>
</dbReference>